<dbReference type="GO" id="GO:0000398">
    <property type="term" value="P:mRNA splicing, via spliceosome"/>
    <property type="evidence" value="ECO:0007669"/>
    <property type="project" value="TreeGrafter"/>
</dbReference>
<feature type="compositionally biased region" description="Low complexity" evidence="11">
    <location>
        <begin position="241"/>
        <end position="253"/>
    </location>
</feature>
<protein>
    <submittedName>
        <fullName evidence="13">Rna-binding domain-containing protein</fullName>
    </submittedName>
</protein>
<dbReference type="InterPro" id="IPR045164">
    <property type="entry name" value="RBM41/RNPC3"/>
</dbReference>
<dbReference type="SMART" id="SM00360">
    <property type="entry name" value="RRM"/>
    <property type="match status" value="2"/>
</dbReference>
<dbReference type="GO" id="GO:0030532">
    <property type="term" value="C:small nuclear ribonucleoprotein complex"/>
    <property type="evidence" value="ECO:0007669"/>
    <property type="project" value="UniProtKB-ARBA"/>
</dbReference>
<dbReference type="InterPro" id="IPR012677">
    <property type="entry name" value="Nucleotide-bd_a/b_plait_sf"/>
</dbReference>
<feature type="region of interest" description="Disordered" evidence="11">
    <location>
        <begin position="1"/>
        <end position="66"/>
    </location>
</feature>
<dbReference type="CDD" id="cd12247">
    <property type="entry name" value="RRM2_U1A_like"/>
    <property type="match status" value="1"/>
</dbReference>
<dbReference type="AlphaFoldDB" id="A0A0F7SUY5"/>
<keyword evidence="8" id="KW-0539">Nucleus</keyword>
<dbReference type="EMBL" id="LN483166">
    <property type="protein sequence ID" value="CED84554.1"/>
    <property type="molecule type" value="Genomic_DNA"/>
</dbReference>
<feature type="compositionally biased region" description="Basic and acidic residues" evidence="11">
    <location>
        <begin position="33"/>
        <end position="45"/>
    </location>
</feature>
<dbReference type="FunFam" id="3.30.70.330:FF:000039">
    <property type="entry name" value="U1 small nuclear ribonucleoprotein A"/>
    <property type="match status" value="1"/>
</dbReference>
<dbReference type="InterPro" id="IPR035979">
    <property type="entry name" value="RBD_domain_sf"/>
</dbReference>
<keyword evidence="9" id="KW-0687">Ribonucleoprotein</keyword>
<keyword evidence="4" id="KW-0747">Spliceosome</keyword>
<feature type="region of interest" description="Disordered" evidence="11">
    <location>
        <begin position="215"/>
        <end position="253"/>
    </location>
</feature>
<evidence type="ECO:0000256" key="7">
    <source>
        <dbReference type="ARBA" id="ARBA00023187"/>
    </source>
</evidence>
<dbReference type="CDD" id="cd12246">
    <property type="entry name" value="RRM1_U1A_like"/>
    <property type="match status" value="1"/>
</dbReference>
<evidence type="ECO:0000256" key="3">
    <source>
        <dbReference type="ARBA" id="ARBA00022664"/>
    </source>
</evidence>
<dbReference type="Pfam" id="PF00076">
    <property type="entry name" value="RRM_1"/>
    <property type="match status" value="2"/>
</dbReference>
<evidence type="ECO:0000256" key="10">
    <source>
        <dbReference type="PROSITE-ProRule" id="PRU00176"/>
    </source>
</evidence>
<feature type="compositionally biased region" description="Basic and acidic residues" evidence="11">
    <location>
        <begin position="56"/>
        <end position="66"/>
    </location>
</feature>
<comment type="subcellular location">
    <subcellularLocation>
        <location evidence="1">Nucleus</location>
    </subcellularLocation>
</comment>
<organism evidence="13">
    <name type="scientific">Phaffia rhodozyma</name>
    <name type="common">Yeast</name>
    <name type="synonym">Xanthophyllomyces dendrorhous</name>
    <dbReference type="NCBI Taxonomy" id="264483"/>
    <lineage>
        <taxon>Eukaryota</taxon>
        <taxon>Fungi</taxon>
        <taxon>Dikarya</taxon>
        <taxon>Basidiomycota</taxon>
        <taxon>Agaricomycotina</taxon>
        <taxon>Tremellomycetes</taxon>
        <taxon>Cystofilobasidiales</taxon>
        <taxon>Mrakiaceae</taxon>
        <taxon>Phaffia</taxon>
    </lineage>
</organism>
<dbReference type="PANTHER" id="PTHR16105">
    <property type="entry name" value="RNA-BINDING REGION-CONTAINING PROTEIN 3"/>
    <property type="match status" value="1"/>
</dbReference>
<dbReference type="GO" id="GO:0030626">
    <property type="term" value="F:U12 snRNA binding"/>
    <property type="evidence" value="ECO:0007669"/>
    <property type="project" value="TreeGrafter"/>
</dbReference>
<evidence type="ECO:0000256" key="6">
    <source>
        <dbReference type="ARBA" id="ARBA00022884"/>
    </source>
</evidence>
<feature type="domain" description="RRM" evidence="12">
    <location>
        <begin position="116"/>
        <end position="195"/>
    </location>
</feature>
<dbReference type="PANTHER" id="PTHR16105:SF0">
    <property type="entry name" value="RNA-BINDING REGION-CONTAINING PROTEIN 3"/>
    <property type="match status" value="1"/>
</dbReference>
<dbReference type="PROSITE" id="PS50102">
    <property type="entry name" value="RRM"/>
    <property type="match status" value="2"/>
</dbReference>
<name>A0A0F7SUY5_PHARH</name>
<evidence type="ECO:0000256" key="8">
    <source>
        <dbReference type="ARBA" id="ARBA00023242"/>
    </source>
</evidence>
<reference evidence="13" key="1">
    <citation type="submission" date="2014-08" db="EMBL/GenBank/DDBJ databases">
        <authorList>
            <person name="Sharma Rahul"/>
            <person name="Thines Marco"/>
        </authorList>
    </citation>
    <scope>NUCLEOTIDE SEQUENCE</scope>
</reference>
<keyword evidence="3" id="KW-0507">mRNA processing</keyword>
<evidence type="ECO:0000256" key="1">
    <source>
        <dbReference type="ARBA" id="ARBA00004123"/>
    </source>
</evidence>
<feature type="compositionally biased region" description="Basic and acidic residues" evidence="11">
    <location>
        <begin position="224"/>
        <end position="240"/>
    </location>
</feature>
<keyword evidence="5" id="KW-0677">Repeat</keyword>
<keyword evidence="7" id="KW-0508">mRNA splicing</keyword>
<dbReference type="GO" id="GO:0005689">
    <property type="term" value="C:U12-type spliceosomal complex"/>
    <property type="evidence" value="ECO:0007669"/>
    <property type="project" value="TreeGrafter"/>
</dbReference>
<evidence type="ECO:0000313" key="13">
    <source>
        <dbReference type="EMBL" id="CED84554.1"/>
    </source>
</evidence>
<keyword evidence="6 10" id="KW-0694">RNA-binding</keyword>
<evidence type="ECO:0000256" key="11">
    <source>
        <dbReference type="SAM" id="MobiDB-lite"/>
    </source>
</evidence>
<evidence type="ECO:0000256" key="5">
    <source>
        <dbReference type="ARBA" id="ARBA00022737"/>
    </source>
</evidence>
<proteinExistence type="inferred from homology"/>
<evidence type="ECO:0000256" key="9">
    <source>
        <dbReference type="ARBA" id="ARBA00023274"/>
    </source>
</evidence>
<accession>A0A0F7SUY5</accession>
<evidence type="ECO:0000256" key="2">
    <source>
        <dbReference type="ARBA" id="ARBA00007243"/>
    </source>
</evidence>
<dbReference type="InterPro" id="IPR000504">
    <property type="entry name" value="RRM_dom"/>
</dbReference>
<evidence type="ECO:0000259" key="12">
    <source>
        <dbReference type="PROSITE" id="PS50102"/>
    </source>
</evidence>
<feature type="domain" description="RRM" evidence="12">
    <location>
        <begin position="284"/>
        <end position="360"/>
    </location>
</feature>
<dbReference type="SUPFAM" id="SSF54928">
    <property type="entry name" value="RNA-binding domain, RBD"/>
    <property type="match status" value="2"/>
</dbReference>
<dbReference type="GO" id="GO:0097157">
    <property type="term" value="F:pre-mRNA intronic binding"/>
    <property type="evidence" value="ECO:0007669"/>
    <property type="project" value="TreeGrafter"/>
</dbReference>
<dbReference type="FunFam" id="3.30.70.330:FF:000029">
    <property type="entry name" value="U2 small nuclear ribonucleoprotein B"/>
    <property type="match status" value="1"/>
</dbReference>
<comment type="similarity">
    <text evidence="2">Belongs to the RRM U1 A/B'' family.</text>
</comment>
<evidence type="ECO:0000256" key="4">
    <source>
        <dbReference type="ARBA" id="ARBA00022728"/>
    </source>
</evidence>
<sequence length="360" mass="40015">MDGVIPTEDPSAPASTAEGAAPLVSDAIDTTSDDQHKIEVDEQTIKAEGLSEEEDLAKKAEEEANAKEAAEKARLEAEARLREEQEKFRQEQERIRLEQIKIQEEKDRAERATWTETLYIHNLNEKVKLPVMKQCLGYLFKMYAPVLDIVAHTNVRMRGQAFVSFENKEIAAKALKEVKGFPLYGKPMQIEFARTKSDAVVRKLDDAGFDQHKELRKEHKKKARVDNPHRQKEQAKRKAAADAAAAASAADPASGEAGSAAGLVAAPVKRVPVQMPDEYLPPNTTLFIQNLVDGVTKEDLEEQFSKYPNLVAVRVIAARRDIAFVDYADEASSTLAREGLNNFKMGPGEGEAMRVTFARK</sequence>
<dbReference type="Gene3D" id="3.30.70.330">
    <property type="match status" value="2"/>
</dbReference>